<dbReference type="AlphaFoldDB" id="A0A560J7B1"/>
<evidence type="ECO:0008006" key="4">
    <source>
        <dbReference type="Google" id="ProtNLM"/>
    </source>
</evidence>
<name>A0A560J7B1_9PROT</name>
<protein>
    <recommendedName>
        <fullName evidence="4">Phenol degradation protein meta</fullName>
    </recommendedName>
</protein>
<proteinExistence type="predicted"/>
<evidence type="ECO:0000256" key="1">
    <source>
        <dbReference type="SAM" id="SignalP"/>
    </source>
</evidence>
<comment type="caution">
    <text evidence="2">The sequence shown here is derived from an EMBL/GenBank/DDBJ whole genome shotgun (WGS) entry which is preliminary data.</text>
</comment>
<sequence>MPNARRVTLSAAMAAATLSLVSPMQAGAALPASQIPDLVQPSNGINLGSTSFYDGFSTLQPGVTVLGYLRENVLNSITGSDGQDSPAFKDPSIKITTAVMQISAVAPVSLDGNALGFDVLLPVTRIQSHFGSGGRQLAANSTSFADLTFGPFIQFKPLIADGHPVASFRVAFDLIAPTGGFDRTKDLNQGSGYWSLNPYVAWTVLPAEGWEVSGRTQYLYNFKTDNISNAPTIPSFTFNDGQAGQVLYSSFTVSREMEKGFSAGLNGFVVEQLNNDRINGISLPDTRHRALYLGPGLHFDRLPDWGLNLNVYMPISTHNYATGPQFNVQFIRPL</sequence>
<evidence type="ECO:0000313" key="2">
    <source>
        <dbReference type="EMBL" id="TWB64450.1"/>
    </source>
</evidence>
<keyword evidence="1" id="KW-0732">Signal</keyword>
<evidence type="ECO:0000313" key="3">
    <source>
        <dbReference type="Proteomes" id="UP000318050"/>
    </source>
</evidence>
<feature type="chain" id="PRO_5022224759" description="Phenol degradation protein meta" evidence="1">
    <location>
        <begin position="29"/>
        <end position="334"/>
    </location>
</feature>
<organism evidence="2 3">
    <name type="scientific">Nitrospirillum amazonense</name>
    <dbReference type="NCBI Taxonomy" id="28077"/>
    <lineage>
        <taxon>Bacteria</taxon>
        <taxon>Pseudomonadati</taxon>
        <taxon>Pseudomonadota</taxon>
        <taxon>Alphaproteobacteria</taxon>
        <taxon>Rhodospirillales</taxon>
        <taxon>Azospirillaceae</taxon>
        <taxon>Nitrospirillum</taxon>
    </lineage>
</organism>
<gene>
    <name evidence="2" type="ORF">FBZ92_101346</name>
</gene>
<dbReference type="EMBL" id="VITT01000001">
    <property type="protein sequence ID" value="TWB64450.1"/>
    <property type="molecule type" value="Genomic_DNA"/>
</dbReference>
<feature type="signal peptide" evidence="1">
    <location>
        <begin position="1"/>
        <end position="28"/>
    </location>
</feature>
<accession>A0A560J7B1</accession>
<dbReference type="OrthoDB" id="7372889at2"/>
<dbReference type="Pfam" id="PF13557">
    <property type="entry name" value="Phenol_MetA_deg"/>
    <property type="match status" value="1"/>
</dbReference>
<dbReference type="InterPro" id="IPR025737">
    <property type="entry name" value="FApF"/>
</dbReference>
<dbReference type="Proteomes" id="UP000318050">
    <property type="component" value="Unassembled WGS sequence"/>
</dbReference>
<reference evidence="2 3" key="1">
    <citation type="submission" date="2019-06" db="EMBL/GenBank/DDBJ databases">
        <title>Genomic Encyclopedia of Type Strains, Phase IV (KMG-V): Genome sequencing to study the core and pangenomes of soil and plant-associated prokaryotes.</title>
        <authorList>
            <person name="Whitman W."/>
        </authorList>
    </citation>
    <scope>NUCLEOTIDE SEQUENCE [LARGE SCALE GENOMIC DNA]</scope>
    <source>
        <strain evidence="2 3">BR 11140</strain>
    </source>
</reference>